<dbReference type="PROSITE" id="PS01037">
    <property type="entry name" value="SBP_BACTERIAL_1"/>
    <property type="match status" value="1"/>
</dbReference>
<keyword evidence="6" id="KW-1003">Cell membrane</keyword>
<dbReference type="InterPro" id="IPR006059">
    <property type="entry name" value="SBP"/>
</dbReference>
<evidence type="ECO:0000256" key="1">
    <source>
        <dbReference type="ARBA" id="ARBA00008520"/>
    </source>
</evidence>
<keyword evidence="6" id="KW-0449">Lipoprotein</keyword>
<evidence type="ECO:0000313" key="8">
    <source>
        <dbReference type="EMBL" id="QKS72979.1"/>
    </source>
</evidence>
<dbReference type="Proteomes" id="UP000318138">
    <property type="component" value="Chromosome"/>
</dbReference>
<dbReference type="PANTHER" id="PTHR30061">
    <property type="entry name" value="MALTOSE-BINDING PERIPLASMIC PROTEIN"/>
    <property type="match status" value="1"/>
</dbReference>
<dbReference type="InterPro" id="IPR006061">
    <property type="entry name" value="SBP_1_CS"/>
</dbReference>
<evidence type="ECO:0000256" key="4">
    <source>
        <dbReference type="ARBA" id="ARBA00022729"/>
    </source>
</evidence>
<dbReference type="PROSITE" id="PS51257">
    <property type="entry name" value="PROKAR_LIPOPROTEIN"/>
    <property type="match status" value="1"/>
</dbReference>
<organism evidence="8 9">
    <name type="scientific">Paenalkalicoccus suaedae</name>
    <dbReference type="NCBI Taxonomy" id="2592382"/>
    <lineage>
        <taxon>Bacteria</taxon>
        <taxon>Bacillati</taxon>
        <taxon>Bacillota</taxon>
        <taxon>Bacilli</taxon>
        <taxon>Bacillales</taxon>
        <taxon>Bacillaceae</taxon>
        <taxon>Paenalkalicoccus</taxon>
    </lineage>
</organism>
<feature type="compositionally biased region" description="Polar residues" evidence="7">
    <location>
        <begin position="28"/>
        <end position="39"/>
    </location>
</feature>
<dbReference type="GO" id="GO:1901982">
    <property type="term" value="F:maltose binding"/>
    <property type="evidence" value="ECO:0007669"/>
    <property type="project" value="TreeGrafter"/>
</dbReference>
<dbReference type="GO" id="GO:0055052">
    <property type="term" value="C:ATP-binding cassette (ABC) transporter complex, substrate-binding subunit-containing"/>
    <property type="evidence" value="ECO:0007669"/>
    <property type="project" value="TreeGrafter"/>
</dbReference>
<dbReference type="SUPFAM" id="SSF53850">
    <property type="entry name" value="Periplasmic binding protein-like II"/>
    <property type="match status" value="1"/>
</dbReference>
<dbReference type="Gene3D" id="3.40.190.10">
    <property type="entry name" value="Periplasmic binding protein-like II"/>
    <property type="match status" value="2"/>
</dbReference>
<evidence type="ECO:0000256" key="6">
    <source>
        <dbReference type="RuleBase" id="RU365005"/>
    </source>
</evidence>
<keyword evidence="3 6" id="KW-0762">Sugar transport</keyword>
<keyword evidence="9" id="KW-1185">Reference proteome</keyword>
<dbReference type="PANTHER" id="PTHR30061:SF50">
    <property type="entry name" value="MALTOSE_MALTODEXTRIN-BINDING PERIPLASMIC PROTEIN"/>
    <property type="match status" value="1"/>
</dbReference>
<dbReference type="GO" id="GO:0042956">
    <property type="term" value="P:maltodextrin transmembrane transport"/>
    <property type="evidence" value="ECO:0007669"/>
    <property type="project" value="TreeGrafter"/>
</dbReference>
<dbReference type="GO" id="GO:0015768">
    <property type="term" value="P:maltose transport"/>
    <property type="evidence" value="ECO:0007669"/>
    <property type="project" value="TreeGrafter"/>
</dbReference>
<dbReference type="GO" id="GO:0015144">
    <property type="term" value="F:carbohydrate transmembrane transporter activity"/>
    <property type="evidence" value="ECO:0007669"/>
    <property type="project" value="InterPro"/>
</dbReference>
<evidence type="ECO:0000256" key="3">
    <source>
        <dbReference type="ARBA" id="ARBA00022597"/>
    </source>
</evidence>
<feature type="signal peptide" evidence="6">
    <location>
        <begin position="1"/>
        <end position="20"/>
    </location>
</feature>
<comment type="similarity">
    <text evidence="1 6">Belongs to the bacterial solute-binding protein 1 family.</text>
</comment>
<dbReference type="PRINTS" id="PR00181">
    <property type="entry name" value="MALTOSEBP"/>
</dbReference>
<dbReference type="Pfam" id="PF13416">
    <property type="entry name" value="SBP_bac_8"/>
    <property type="match status" value="1"/>
</dbReference>
<feature type="compositionally biased region" description="Acidic residues" evidence="7">
    <location>
        <begin position="40"/>
        <end position="52"/>
    </location>
</feature>
<protein>
    <recommendedName>
        <fullName evidence="5 6">Maltodextrin-binding protein</fullName>
    </recommendedName>
</protein>
<dbReference type="EMBL" id="CP041372">
    <property type="protein sequence ID" value="QKS72979.1"/>
    <property type="molecule type" value="Genomic_DNA"/>
</dbReference>
<evidence type="ECO:0000256" key="7">
    <source>
        <dbReference type="SAM" id="MobiDB-lite"/>
    </source>
</evidence>
<proteinExistence type="inferred from homology"/>
<feature type="chain" id="PRO_5033101118" description="Maltodextrin-binding protein" evidence="6">
    <location>
        <begin position="21"/>
        <end position="428"/>
    </location>
</feature>
<keyword evidence="4 6" id="KW-0732">Signal</keyword>
<dbReference type="AlphaFoldDB" id="A0A859FJK7"/>
<gene>
    <name evidence="8" type="ORF">FLK61_41000</name>
</gene>
<reference evidence="9" key="1">
    <citation type="submission" date="2019-07" db="EMBL/GenBank/DDBJ databases">
        <title>Bacillus alkalisoli sp. nov. isolated from saline soil.</title>
        <authorList>
            <person name="Sun J.-Q."/>
            <person name="Xu L."/>
        </authorList>
    </citation>
    <scope>NUCLEOTIDE SEQUENCE [LARGE SCALE GENOMIC DNA]</scope>
    <source>
        <strain evidence="9">M4U3P1</strain>
    </source>
</reference>
<name>A0A859FJK7_9BACI</name>
<dbReference type="KEGG" id="psua:FLK61_41000"/>
<dbReference type="RefSeq" id="WP_176010946.1">
    <property type="nucleotide sequence ID" value="NZ_CP041372.2"/>
</dbReference>
<keyword evidence="2 6" id="KW-0813">Transport</keyword>
<dbReference type="InterPro" id="IPR006060">
    <property type="entry name" value="Maltose/Cyclodextrin-bd"/>
</dbReference>
<keyword evidence="6" id="KW-0472">Membrane</keyword>
<feature type="region of interest" description="Disordered" evidence="7">
    <location>
        <begin position="23"/>
        <end position="52"/>
    </location>
</feature>
<evidence type="ECO:0000256" key="2">
    <source>
        <dbReference type="ARBA" id="ARBA00022448"/>
    </source>
</evidence>
<sequence length="428" mass="46948">MKRYALTVLLSSVVVLTACGPDNEEFTQNEGATNTPVNENTDDTSDSADEPEMPESLEIWANDDEYQFAAIEELASQFTEETGIDVVVTPYLMADQDEAFALDGPSGIGPDLIFQPHDRLGELTSQNLLAPLEVSEDALSEYTEEAVQSFTLDGEVYGVPLVIENTALYYNRDLVEEVPETMEEVYALAEEMTDAANDDYGFLFEALNFYHVFPWIGGHGGYVFSQDADGNYDTDDIGLASEGAVTAYEEVQSLFDRGIIPRTVDEDVINGLFTDGKVGMVVSGPWALANFSDALGDSLGVTTIPTLSSGEEPTPFAGVKGWLVSNYSDSTYWASQLALHLTTADAQSYYYDETGEIPARPDAEVTSEFAEAFLEQSQTAIPMPNIPEMGQVWAPMEDSLQYIADGEEPAEVLEEAVEEIRDYIMMME</sequence>
<accession>A0A859FJK7</accession>
<evidence type="ECO:0000313" key="9">
    <source>
        <dbReference type="Proteomes" id="UP000318138"/>
    </source>
</evidence>
<comment type="subcellular location">
    <subcellularLocation>
        <location evidence="6">Cell membrane</location>
        <topology evidence="6">Lipid-anchor</topology>
    </subcellularLocation>
</comment>
<evidence type="ECO:0000256" key="5">
    <source>
        <dbReference type="ARBA" id="ARBA00030303"/>
    </source>
</evidence>